<dbReference type="Gene3D" id="2.60.40.10">
    <property type="entry name" value="Immunoglobulins"/>
    <property type="match status" value="2"/>
</dbReference>
<proteinExistence type="predicted"/>
<dbReference type="InterPro" id="IPR013783">
    <property type="entry name" value="Ig-like_fold"/>
</dbReference>
<name>A0A1I5TG20_9EURY</name>
<protein>
    <recommendedName>
        <fullName evidence="4">NPCBM-associated, NEW3 domain of alpha-galactosidase</fullName>
    </recommendedName>
</protein>
<gene>
    <name evidence="2" type="ORF">SAMN05216277_10961</name>
</gene>
<reference evidence="3" key="1">
    <citation type="submission" date="2016-10" db="EMBL/GenBank/DDBJ databases">
        <authorList>
            <person name="Varghese N."/>
            <person name="Submissions S."/>
        </authorList>
    </citation>
    <scope>NUCLEOTIDE SEQUENCE [LARGE SCALE GENOMIC DNA]</scope>
    <source>
        <strain evidence="3">CGMCC 1.10329</strain>
    </source>
</reference>
<evidence type="ECO:0000313" key="2">
    <source>
        <dbReference type="EMBL" id="SFP81878.1"/>
    </source>
</evidence>
<feature type="region of interest" description="Disordered" evidence="1">
    <location>
        <begin position="24"/>
        <end position="54"/>
    </location>
</feature>
<sequence>MKRVILIVLLVALASVPVATAVAPADGGTGATIPAQNDAVSTTTATGDDGGDDEPQNFTRLYVDAQNSYLDLKPGESETFTVTVENDEDEAVDVNPHVFTSPTDRSPIESSWVEIDGPDSIDSGEEAEYEVSVEVPEDTEIARYSGMIAFTDQTVATAPNRPDRPVHAAHMSVEVWKEPTVEILSETYINTQVEAGDSVTKQIVIENTGDESVPLSPERAEQRGHCYGTHCPQQVDQSWIEIDAPNQIAPGETATVTITLSPDAEADRGRYDTSIDLGLDDPNRRDDNTYWQEVNLNFVVWEQPEEPYEADFTVSERTDNVTLTLNPRNYRAAENADDPSFDVTFVSPDGERIDAERVQVTERGSVNLGAQRQQGATEDGAYATHSGQTEFVYVLDSPDAGEWTAEIMPDNTIGFQYELTRNESDDELDE</sequence>
<evidence type="ECO:0000256" key="1">
    <source>
        <dbReference type="SAM" id="MobiDB-lite"/>
    </source>
</evidence>
<dbReference type="RefSeq" id="WP_074878836.1">
    <property type="nucleotide sequence ID" value="NZ_FOXI01000009.1"/>
</dbReference>
<dbReference type="OrthoDB" id="147270at2157"/>
<keyword evidence="3" id="KW-1185">Reference proteome</keyword>
<dbReference type="Proteomes" id="UP000183769">
    <property type="component" value="Unassembled WGS sequence"/>
</dbReference>
<dbReference type="EMBL" id="FOXI01000009">
    <property type="protein sequence ID" value="SFP81878.1"/>
    <property type="molecule type" value="Genomic_DNA"/>
</dbReference>
<accession>A0A1I5TG20</accession>
<dbReference type="AlphaFoldDB" id="A0A1I5TG20"/>
<organism evidence="2 3">
    <name type="scientific">Halolamina pelagica</name>
    <dbReference type="NCBI Taxonomy" id="699431"/>
    <lineage>
        <taxon>Archaea</taxon>
        <taxon>Methanobacteriati</taxon>
        <taxon>Methanobacteriota</taxon>
        <taxon>Stenosarchaea group</taxon>
        <taxon>Halobacteria</taxon>
        <taxon>Halobacteriales</taxon>
        <taxon>Haloferacaceae</taxon>
    </lineage>
</organism>
<evidence type="ECO:0008006" key="4">
    <source>
        <dbReference type="Google" id="ProtNLM"/>
    </source>
</evidence>
<evidence type="ECO:0000313" key="3">
    <source>
        <dbReference type="Proteomes" id="UP000183769"/>
    </source>
</evidence>